<dbReference type="Pfam" id="PF08239">
    <property type="entry name" value="SH3_3"/>
    <property type="match status" value="2"/>
</dbReference>
<dbReference type="InterPro" id="IPR052354">
    <property type="entry name" value="Cell_Wall_Dynamics_Protein"/>
</dbReference>
<dbReference type="RefSeq" id="WP_115483309.1">
    <property type="nucleotide sequence ID" value="NZ_QRCT01000050.1"/>
</dbReference>
<dbReference type="Proteomes" id="UP000255036">
    <property type="component" value="Unassembled WGS sequence"/>
</dbReference>
<keyword evidence="3" id="KW-1185">Reference proteome</keyword>
<evidence type="ECO:0000259" key="1">
    <source>
        <dbReference type="PROSITE" id="PS51781"/>
    </source>
</evidence>
<dbReference type="PROSITE" id="PS51781">
    <property type="entry name" value="SH3B"/>
    <property type="match status" value="1"/>
</dbReference>
<dbReference type="PANTHER" id="PTHR34408:SF2">
    <property type="entry name" value="CELL WALL-BINDING PROTEIN YWSB"/>
    <property type="match status" value="1"/>
</dbReference>
<comment type="caution">
    <text evidence="2">The sequence shown here is derived from an EMBL/GenBank/DDBJ whole genome shotgun (WGS) entry which is preliminary data.</text>
</comment>
<evidence type="ECO:0000313" key="2">
    <source>
        <dbReference type="EMBL" id="RDU22128.1"/>
    </source>
</evidence>
<dbReference type="InterPro" id="IPR003646">
    <property type="entry name" value="SH3-like_bac-type"/>
</dbReference>
<accession>A0A371ARD9</accession>
<dbReference type="SMART" id="SM00287">
    <property type="entry name" value="SH3b"/>
    <property type="match status" value="2"/>
</dbReference>
<dbReference type="Gene3D" id="2.30.30.40">
    <property type="entry name" value="SH3 Domains"/>
    <property type="match status" value="2"/>
</dbReference>
<dbReference type="InterPro" id="IPR025883">
    <property type="entry name" value="Cadherin-like_domain"/>
</dbReference>
<protein>
    <recommendedName>
        <fullName evidence="1">SH3b domain-containing protein</fullName>
    </recommendedName>
</protein>
<gene>
    <name evidence="2" type="ORF">DWV06_16495</name>
</gene>
<feature type="domain" description="SH3b" evidence="1">
    <location>
        <begin position="38"/>
        <end position="109"/>
    </location>
</feature>
<reference evidence="2 3" key="1">
    <citation type="submission" date="2018-07" db="EMBL/GenBank/DDBJ databases">
        <title>Anaerosacharophilus polymeroproducens gen. nov. sp. nov., an anaerobic bacterium isolated from salt field.</title>
        <authorList>
            <person name="Kim W."/>
            <person name="Yang S.-H."/>
            <person name="Oh J."/>
            <person name="Lee J.-H."/>
            <person name="Kwon K.K."/>
        </authorList>
    </citation>
    <scope>NUCLEOTIDE SEQUENCE [LARGE SCALE GENOMIC DNA]</scope>
    <source>
        <strain evidence="2 3">MCWD5</strain>
    </source>
</reference>
<name>A0A371ARD9_9FIRM</name>
<proteinExistence type="predicted"/>
<organism evidence="2 3">
    <name type="scientific">Anaerosacchariphilus polymeriproducens</name>
    <dbReference type="NCBI Taxonomy" id="1812858"/>
    <lineage>
        <taxon>Bacteria</taxon>
        <taxon>Bacillati</taxon>
        <taxon>Bacillota</taxon>
        <taxon>Clostridia</taxon>
        <taxon>Lachnospirales</taxon>
        <taxon>Lachnospiraceae</taxon>
        <taxon>Anaerosacchariphilus</taxon>
    </lineage>
</organism>
<dbReference type="AlphaFoldDB" id="A0A371ARD9"/>
<dbReference type="OrthoDB" id="9816557at2"/>
<dbReference type="PANTHER" id="PTHR34408">
    <property type="entry name" value="FAMILY PROTEIN, PUTATIVE-RELATED"/>
    <property type="match status" value="1"/>
</dbReference>
<dbReference type="Pfam" id="PF12733">
    <property type="entry name" value="Cadherin-like"/>
    <property type="match status" value="1"/>
</dbReference>
<evidence type="ECO:0000313" key="3">
    <source>
        <dbReference type="Proteomes" id="UP000255036"/>
    </source>
</evidence>
<sequence>MEKKYARGKSLLGVNKMWLILFLLVLSLCMPAYQVRAASRGKVTASVLNLRRSYSTSSSIIGKLPKGTNVSISSSKKDRRGMLWYKITATVKGKRKTGYVAASYIKKTTTSKTVTKKSSTTKAKYVKRYAKVKGSYVYVRKSTTTRSKAVGLLPRNTTVKVIDKKYSGKTRWYRIYVKRNGKKIKGYMHYAYLSFYSVKARTTKYQLGQAKVRMYMYKSANNYDTKLATISAYDQLIIRGSLKVYKTYWTKVNAYVNGKIITGYVPSSRVTQLISTASTSYPLKTGYTKANTIGRRIASGISTQRGYLKQGTALTIMGSVTVRGIKWYRCQYSVSGKTLTGYILSWHVSITDDTGFDASIAGFPSSYKPLLKNLHQSYPNWRFVPINTGLSWDTVIYNETKVGVNTISSTAPSNGISGTYSAPFSYLSTASNAYSWATDTYKLCDGTTWYTAAENVVKYYMDPRNALTATKIFQFESLAYNSAQSKSVVSTILKDTFMNGTFSYVEGGRHYSKYYNTTFMEAGQQAGVSPYFLAARARQELGLTGSGSVSGTYPGYEGYYNYFNIAANDSPGGGAIANGLAYAKSGTTYDRPWNTPYKSIVGGAKYIGASYIQKKQNTLYFQKFSVVNSPYYYWHQYMTNVQAPTSESSTTYKAYSNYGILNDTIVFYIPVYNNMPASPSPLPVKAGNPNSYLKSLVVKNGSQSLSFNKTFAYNETSYNMVVPSGVNTINISASAVSKYAQSVSGTGTKDITSLTAGHSRKFYIVCTAGNGSSRTYTITVTRMAN</sequence>
<dbReference type="EMBL" id="QRCT01000050">
    <property type="protein sequence ID" value="RDU22128.1"/>
    <property type="molecule type" value="Genomic_DNA"/>
</dbReference>